<evidence type="ECO:0000256" key="3">
    <source>
        <dbReference type="ARBA" id="ARBA00022723"/>
    </source>
</evidence>
<evidence type="ECO:0000256" key="1">
    <source>
        <dbReference type="ARBA" id="ARBA00022490"/>
    </source>
</evidence>
<dbReference type="InterPro" id="IPR017714">
    <property type="entry name" value="MethylthioRu-1-P_deHdtase_MtnB"/>
</dbReference>
<dbReference type="InterPro" id="IPR027514">
    <property type="entry name" value="Salvage_MtnB_euk"/>
</dbReference>
<evidence type="ECO:0000313" key="9">
    <source>
        <dbReference type="EMBL" id="KNE94344.1"/>
    </source>
</evidence>
<keyword evidence="4 7" id="KW-0862">Zinc</keyword>
<keyword evidence="10" id="KW-1185">Reference proteome</keyword>
<reference evidence="10" key="1">
    <citation type="submission" date="2014-03" db="EMBL/GenBank/DDBJ databases">
        <title>The Genome Sequence of Puccinia striiformis f. sp. tritici PST-78.</title>
        <authorList>
            <consortium name="The Broad Institute Genome Sequencing Platform"/>
            <person name="Cuomo C."/>
            <person name="Hulbert S."/>
            <person name="Chen X."/>
            <person name="Walker B."/>
            <person name="Young S.K."/>
            <person name="Zeng Q."/>
            <person name="Gargeya S."/>
            <person name="Fitzgerald M."/>
            <person name="Haas B."/>
            <person name="Abouelleil A."/>
            <person name="Alvarado L."/>
            <person name="Arachchi H.M."/>
            <person name="Berlin A.M."/>
            <person name="Chapman S.B."/>
            <person name="Goldberg J."/>
            <person name="Griggs A."/>
            <person name="Gujja S."/>
            <person name="Hansen M."/>
            <person name="Howarth C."/>
            <person name="Imamovic A."/>
            <person name="Larimer J."/>
            <person name="McCowan C."/>
            <person name="Montmayeur A."/>
            <person name="Murphy C."/>
            <person name="Neiman D."/>
            <person name="Pearson M."/>
            <person name="Priest M."/>
            <person name="Roberts A."/>
            <person name="Saif S."/>
            <person name="Shea T."/>
            <person name="Sisk P."/>
            <person name="Sykes S."/>
            <person name="Wortman J."/>
            <person name="Nusbaum C."/>
            <person name="Birren B."/>
        </authorList>
    </citation>
    <scope>NUCLEOTIDE SEQUENCE [LARGE SCALE GENOMIC DNA]</scope>
    <source>
        <strain evidence="10">race PST-78</strain>
    </source>
</reference>
<proteinExistence type="inferred from homology"/>
<dbReference type="Pfam" id="PF00596">
    <property type="entry name" value="Aldolase_II"/>
    <property type="match status" value="1"/>
</dbReference>
<feature type="domain" description="Class II aldolase/adducin N-terminal" evidence="8">
    <location>
        <begin position="163"/>
        <end position="358"/>
    </location>
</feature>
<dbReference type="EMBL" id="AJIL01000119">
    <property type="protein sequence ID" value="KNE94344.1"/>
    <property type="molecule type" value="Genomic_DNA"/>
</dbReference>
<comment type="function">
    <text evidence="7">Catalyzes the dehydration of methylthioribulose-1-phosphate (MTRu-1-P) into 2,3-diketo-5-methylthiopentyl-1-phosphate (DK-MTP-1-P).</text>
</comment>
<evidence type="ECO:0000259" key="8">
    <source>
        <dbReference type="SMART" id="SM01007"/>
    </source>
</evidence>
<dbReference type="OrthoDB" id="191080at2759"/>
<evidence type="ECO:0000256" key="4">
    <source>
        <dbReference type="ARBA" id="ARBA00022833"/>
    </source>
</evidence>
<comment type="subcellular location">
    <subcellularLocation>
        <location evidence="7">Cytoplasm</location>
    </subcellularLocation>
</comment>
<keyword evidence="5 7" id="KW-0486">Methionine biosynthesis</keyword>
<comment type="catalytic activity">
    <reaction evidence="7">
        <text>5-(methylsulfanyl)-D-ribulose 1-phosphate = 5-methylsulfanyl-2,3-dioxopentyl phosphate + H2O</text>
        <dbReference type="Rhea" id="RHEA:15549"/>
        <dbReference type="ChEBI" id="CHEBI:15377"/>
        <dbReference type="ChEBI" id="CHEBI:58548"/>
        <dbReference type="ChEBI" id="CHEBI:58828"/>
        <dbReference type="EC" id="4.2.1.109"/>
    </reaction>
</comment>
<dbReference type="Proteomes" id="UP000054564">
    <property type="component" value="Unassembled WGS sequence"/>
</dbReference>
<feature type="binding site" evidence="7">
    <location>
        <position position="233"/>
    </location>
    <ligand>
        <name>substrate</name>
    </ligand>
</feature>
<feature type="binding site" evidence="7">
    <location>
        <position position="331"/>
    </location>
    <ligand>
        <name>Zn(2+)</name>
        <dbReference type="ChEBI" id="CHEBI:29105"/>
    </ligand>
</feature>
<dbReference type="GO" id="GO:0005737">
    <property type="term" value="C:cytoplasm"/>
    <property type="evidence" value="ECO:0007669"/>
    <property type="project" value="UniProtKB-SubCell"/>
</dbReference>
<feature type="active site" description="Proton donor/acceptor" evidence="7">
    <location>
        <position position="275"/>
    </location>
</feature>
<dbReference type="InterPro" id="IPR036409">
    <property type="entry name" value="Aldolase_II/adducin_N_sf"/>
</dbReference>
<keyword evidence="1 7" id="KW-0963">Cytoplasm</keyword>
<dbReference type="PANTHER" id="PTHR10640:SF7">
    <property type="entry name" value="METHYLTHIORIBULOSE-1-PHOSPHATE DEHYDRATASE"/>
    <property type="match status" value="1"/>
</dbReference>
<dbReference type="SUPFAM" id="SSF53639">
    <property type="entry name" value="AraD/HMP-PK domain-like"/>
    <property type="match status" value="1"/>
</dbReference>
<dbReference type="HAMAP" id="MF_03116">
    <property type="entry name" value="Salvage_MtnB_euk"/>
    <property type="match status" value="1"/>
</dbReference>
<dbReference type="SMART" id="SM00614">
    <property type="entry name" value="ZnF_BED"/>
    <property type="match status" value="1"/>
</dbReference>
<accession>A0A0L0V5Q3</accession>
<dbReference type="STRING" id="1165861.A0A0L0V5Q3"/>
<comment type="similarity">
    <text evidence="7">Belongs to the aldolase class II family. MtnB subfamily.</text>
</comment>
<dbReference type="GO" id="GO:0046570">
    <property type="term" value="F:methylthioribulose 1-phosphate dehydratase activity"/>
    <property type="evidence" value="ECO:0007669"/>
    <property type="project" value="UniProtKB-UniRule"/>
</dbReference>
<comment type="pathway">
    <text evidence="7">Amino-acid biosynthesis; L-methionine biosynthesis via salvage pathway; L-methionine from S-methyl-5-thio-alpha-D-ribose 1-phosphate: step 2/6.</text>
</comment>
<dbReference type="InterPro" id="IPR001303">
    <property type="entry name" value="Aldolase_II/adducin_N"/>
</dbReference>
<dbReference type="UniPathway" id="UPA00904">
    <property type="reaction ID" value="UER00875"/>
</dbReference>
<dbReference type="Gene3D" id="3.40.225.10">
    <property type="entry name" value="Class II aldolase/adducin N-terminal domain"/>
    <property type="match status" value="1"/>
</dbReference>
<dbReference type="GO" id="GO:0008270">
    <property type="term" value="F:zinc ion binding"/>
    <property type="evidence" value="ECO:0007669"/>
    <property type="project" value="UniProtKB-UniRule"/>
</dbReference>
<dbReference type="SMART" id="SM01007">
    <property type="entry name" value="Aldolase_II"/>
    <property type="match status" value="1"/>
</dbReference>
<evidence type="ECO:0000256" key="2">
    <source>
        <dbReference type="ARBA" id="ARBA00022605"/>
    </source>
</evidence>
<evidence type="ECO:0000256" key="6">
    <source>
        <dbReference type="ARBA" id="ARBA00023239"/>
    </source>
</evidence>
<keyword evidence="3 7" id="KW-0479">Metal-binding</keyword>
<gene>
    <name evidence="7" type="primary">MDE1</name>
    <name evidence="9" type="ORF">PSTG_12369</name>
</gene>
<dbReference type="AlphaFoldDB" id="A0A0L0V5Q3"/>
<evidence type="ECO:0000313" key="10">
    <source>
        <dbReference type="Proteomes" id="UP000054564"/>
    </source>
</evidence>
<keyword evidence="6 7" id="KW-0456">Lyase</keyword>
<dbReference type="FunFam" id="3.40.225.10:FF:000003">
    <property type="entry name" value="Methylthioribulose-1-phosphate dehydratase"/>
    <property type="match status" value="1"/>
</dbReference>
<organism evidence="9 10">
    <name type="scientific">Puccinia striiformis f. sp. tritici PST-78</name>
    <dbReference type="NCBI Taxonomy" id="1165861"/>
    <lineage>
        <taxon>Eukaryota</taxon>
        <taxon>Fungi</taxon>
        <taxon>Dikarya</taxon>
        <taxon>Basidiomycota</taxon>
        <taxon>Pucciniomycotina</taxon>
        <taxon>Pucciniomycetes</taxon>
        <taxon>Pucciniales</taxon>
        <taxon>Pucciniaceae</taxon>
        <taxon>Puccinia</taxon>
    </lineage>
</organism>
<comment type="caution">
    <text evidence="9">The sequence shown here is derived from an EMBL/GenBank/DDBJ whole genome shotgun (WGS) entry which is preliminary data.</text>
</comment>
<protein>
    <recommendedName>
        <fullName evidence="7">Methylthioribulose-1-phosphate dehydratase</fullName>
        <shortName evidence="7">MTRu-1-P dehydratase</shortName>
        <ecNumber evidence="7">4.2.1.109</ecNumber>
    </recommendedName>
</protein>
<keyword evidence="2 7" id="KW-0028">Amino-acid biosynthesis</keyword>
<dbReference type="PANTHER" id="PTHR10640">
    <property type="entry name" value="METHYLTHIORIBULOSE-1-PHOSPHATE DEHYDRATASE"/>
    <property type="match status" value="1"/>
</dbReference>
<dbReference type="NCBIfam" id="TIGR03328">
    <property type="entry name" value="salvage_mtnB"/>
    <property type="match status" value="1"/>
</dbReference>
<dbReference type="GO" id="GO:0019509">
    <property type="term" value="P:L-methionine salvage from methylthioadenosine"/>
    <property type="evidence" value="ECO:0007669"/>
    <property type="project" value="UniProtKB-UniRule"/>
</dbReference>
<evidence type="ECO:0000256" key="7">
    <source>
        <dbReference type="HAMAP-Rule" id="MF_03116"/>
    </source>
</evidence>
<feature type="binding site" evidence="7">
    <location>
        <position position="251"/>
    </location>
    <ligand>
        <name>Zn(2+)</name>
        <dbReference type="ChEBI" id="CHEBI:29105"/>
    </ligand>
</feature>
<comment type="cofactor">
    <cofactor evidence="7">
        <name>Zn(2+)</name>
        <dbReference type="ChEBI" id="CHEBI:29105"/>
    </cofactor>
    <text evidence="7">Binds 1 zinc ion per subunit.</text>
</comment>
<feature type="binding site" evidence="7">
    <location>
        <position position="253"/>
    </location>
    <ligand>
        <name>Zn(2+)</name>
        <dbReference type="ChEBI" id="CHEBI:29105"/>
    </ligand>
</feature>
<dbReference type="EC" id="4.2.1.109" evidence="7"/>
<evidence type="ECO:0000256" key="5">
    <source>
        <dbReference type="ARBA" id="ARBA00023167"/>
    </source>
</evidence>
<name>A0A0L0V5Q3_9BASI</name>
<sequence>MALEGAEIQMGDIDVMDKDMRIEASSSFQTPSTAVTIYTSPSGSNKRSWVWAHFIEIDNGTSVKCTVVKRGGEPCGRVLKKDKTGSTKSMHEHLMALHKLGDPQKRARTEASIDKYLAKNAKSIPHVREMCESLASQGKSLEVPLDNTSADWVNSNDPMHPANLICELCRNFYQLGWVTGTGGGISIRQKDHVFIAPSGVQKERMKPCDIFILDLFTREQLRRPSTPLKQSACTPLFFNAYEHRSAGACIHTHSQHAVMATLLWPGQEFRCSHLEMIKGMRFKGTEKSMSYLDTLIVPIIENTPHEEDLREDMEKAMLRYPDAPAVLVRRHGTYSWGKDWEQAKCQAECLDYLLEMAVKMKLAGLPTEVQTDRPAIEPSLAAQ</sequence>